<keyword evidence="8" id="KW-0675">Receptor</keyword>
<dbReference type="CDD" id="cd06957">
    <property type="entry name" value="NR_DBD_PNR_like_2"/>
    <property type="match status" value="1"/>
</dbReference>
<comment type="subcellular location">
    <subcellularLocation>
        <location evidence="1">Nucleus</location>
    </subcellularLocation>
</comment>
<comment type="caution">
    <text evidence="12">The sequence shown here is derived from an EMBL/GenBank/DDBJ whole genome shotgun (WGS) entry which is preliminary data.</text>
</comment>
<protein>
    <recommendedName>
        <fullName evidence="11">Nuclear receptor domain-containing protein</fullName>
    </recommendedName>
</protein>
<evidence type="ECO:0000256" key="3">
    <source>
        <dbReference type="ARBA" id="ARBA00022771"/>
    </source>
</evidence>
<keyword evidence="4" id="KW-0862">Zinc</keyword>
<dbReference type="Gene3D" id="3.30.50.10">
    <property type="entry name" value="Erythroid Transcription Factor GATA-1, subunit A"/>
    <property type="match status" value="1"/>
</dbReference>
<keyword evidence="3" id="KW-0863">Zinc-finger</keyword>
<name>A0A8S1C1R5_9INSE</name>
<dbReference type="OrthoDB" id="5771769at2759"/>
<dbReference type="GO" id="GO:0043565">
    <property type="term" value="F:sequence-specific DNA binding"/>
    <property type="evidence" value="ECO:0007669"/>
    <property type="project" value="InterPro"/>
</dbReference>
<evidence type="ECO:0000313" key="13">
    <source>
        <dbReference type="Proteomes" id="UP000494165"/>
    </source>
</evidence>
<dbReference type="SMART" id="SM00399">
    <property type="entry name" value="ZnF_C4"/>
    <property type="match status" value="1"/>
</dbReference>
<keyword evidence="13" id="KW-1185">Reference proteome</keyword>
<feature type="domain" description="Nuclear receptor" evidence="11">
    <location>
        <begin position="8"/>
        <end position="84"/>
    </location>
</feature>
<evidence type="ECO:0000256" key="5">
    <source>
        <dbReference type="ARBA" id="ARBA00023015"/>
    </source>
</evidence>
<keyword evidence="9" id="KW-0539">Nucleus</keyword>
<reference evidence="12 13" key="1">
    <citation type="submission" date="2020-04" db="EMBL/GenBank/DDBJ databases">
        <authorList>
            <person name="Alioto T."/>
            <person name="Alioto T."/>
            <person name="Gomez Garrido J."/>
        </authorList>
    </citation>
    <scope>NUCLEOTIDE SEQUENCE [LARGE SCALE GENOMIC DNA]</scope>
</reference>
<evidence type="ECO:0000259" key="11">
    <source>
        <dbReference type="PROSITE" id="PS51030"/>
    </source>
</evidence>
<evidence type="ECO:0000256" key="8">
    <source>
        <dbReference type="ARBA" id="ARBA00023170"/>
    </source>
</evidence>
<dbReference type="InterPro" id="IPR013088">
    <property type="entry name" value="Znf_NHR/GATA"/>
</dbReference>
<dbReference type="InterPro" id="IPR050274">
    <property type="entry name" value="Nuclear_hormone_rcpt_NR2"/>
</dbReference>
<evidence type="ECO:0000256" key="10">
    <source>
        <dbReference type="SAM" id="MobiDB-lite"/>
    </source>
</evidence>
<accession>A0A8S1C1R5</accession>
<dbReference type="InterPro" id="IPR001628">
    <property type="entry name" value="Znf_hrmn_rcpt"/>
</dbReference>
<proteinExistence type="predicted"/>
<dbReference type="PROSITE" id="PS51030">
    <property type="entry name" value="NUCLEAR_REC_DBD_2"/>
    <property type="match status" value="1"/>
</dbReference>
<keyword evidence="7" id="KW-0804">Transcription</keyword>
<evidence type="ECO:0000256" key="9">
    <source>
        <dbReference type="ARBA" id="ARBA00023242"/>
    </source>
</evidence>
<keyword evidence="5" id="KW-0805">Transcription regulation</keyword>
<dbReference type="Proteomes" id="UP000494165">
    <property type="component" value="Unassembled WGS sequence"/>
</dbReference>
<dbReference type="Pfam" id="PF00105">
    <property type="entry name" value="zf-C4"/>
    <property type="match status" value="1"/>
</dbReference>
<keyword evidence="6" id="KW-0238">DNA-binding</keyword>
<dbReference type="GO" id="GO:0008270">
    <property type="term" value="F:zinc ion binding"/>
    <property type="evidence" value="ECO:0007669"/>
    <property type="project" value="UniProtKB-KW"/>
</dbReference>
<dbReference type="PANTHER" id="PTHR24083">
    <property type="entry name" value="NUCLEAR HORMONE RECEPTOR"/>
    <property type="match status" value="1"/>
</dbReference>
<feature type="compositionally biased region" description="Polar residues" evidence="10">
    <location>
        <begin position="115"/>
        <end position="132"/>
    </location>
</feature>
<sequence length="238" mass="26770">MGRSLPVPVPCRVCGDKSYGKHYGVYCCDGCSCFFKRSVRRGLLYTCIAGQGSCVVDKARRNWCPHCRLKRCFEVNMNRSAVQAERGPRKNKSSKSVQLAQRSTLNDQQKRQTTETHNQARPVGSQSAFYSPSTLRTPSYPFVEFHSEHTSPFQRVRPSAISPMPMSFLTPFLANGYEAGCHPGLYLPPPPRMLPTESSQADFFSPIHHEVILRCRAALMTILNRESVLPAISWSRPT</sequence>
<evidence type="ECO:0000313" key="12">
    <source>
        <dbReference type="EMBL" id="CAB3361784.1"/>
    </source>
</evidence>
<evidence type="ECO:0000256" key="1">
    <source>
        <dbReference type="ARBA" id="ARBA00004123"/>
    </source>
</evidence>
<feature type="compositionally biased region" description="Polar residues" evidence="10">
    <location>
        <begin position="94"/>
        <end position="107"/>
    </location>
</feature>
<dbReference type="PRINTS" id="PR00047">
    <property type="entry name" value="STROIDFINGER"/>
</dbReference>
<dbReference type="EMBL" id="CADEPI010000007">
    <property type="protein sequence ID" value="CAB3361784.1"/>
    <property type="molecule type" value="Genomic_DNA"/>
</dbReference>
<evidence type="ECO:0000256" key="2">
    <source>
        <dbReference type="ARBA" id="ARBA00022723"/>
    </source>
</evidence>
<dbReference type="AlphaFoldDB" id="A0A8S1C1R5"/>
<dbReference type="GO" id="GO:0005634">
    <property type="term" value="C:nucleus"/>
    <property type="evidence" value="ECO:0007669"/>
    <property type="project" value="UniProtKB-SubCell"/>
</dbReference>
<keyword evidence="2" id="KW-0479">Metal-binding</keyword>
<feature type="region of interest" description="Disordered" evidence="10">
    <location>
        <begin position="83"/>
        <end position="132"/>
    </location>
</feature>
<dbReference type="GO" id="GO:0003700">
    <property type="term" value="F:DNA-binding transcription factor activity"/>
    <property type="evidence" value="ECO:0007669"/>
    <property type="project" value="InterPro"/>
</dbReference>
<organism evidence="12 13">
    <name type="scientific">Cloeon dipterum</name>
    <dbReference type="NCBI Taxonomy" id="197152"/>
    <lineage>
        <taxon>Eukaryota</taxon>
        <taxon>Metazoa</taxon>
        <taxon>Ecdysozoa</taxon>
        <taxon>Arthropoda</taxon>
        <taxon>Hexapoda</taxon>
        <taxon>Insecta</taxon>
        <taxon>Pterygota</taxon>
        <taxon>Palaeoptera</taxon>
        <taxon>Ephemeroptera</taxon>
        <taxon>Pisciforma</taxon>
        <taxon>Baetidae</taxon>
        <taxon>Cloeon</taxon>
    </lineage>
</organism>
<gene>
    <name evidence="12" type="ORF">CLODIP_2_CD01862</name>
</gene>
<evidence type="ECO:0000256" key="7">
    <source>
        <dbReference type="ARBA" id="ARBA00023163"/>
    </source>
</evidence>
<evidence type="ECO:0000256" key="4">
    <source>
        <dbReference type="ARBA" id="ARBA00022833"/>
    </source>
</evidence>
<dbReference type="PROSITE" id="PS00031">
    <property type="entry name" value="NUCLEAR_REC_DBD_1"/>
    <property type="match status" value="1"/>
</dbReference>
<evidence type="ECO:0000256" key="6">
    <source>
        <dbReference type="ARBA" id="ARBA00023125"/>
    </source>
</evidence>
<dbReference type="SUPFAM" id="SSF57716">
    <property type="entry name" value="Glucocorticoid receptor-like (DNA-binding domain)"/>
    <property type="match status" value="1"/>
</dbReference>